<proteinExistence type="predicted"/>
<name>A0AAD4LQK6_9AGAM</name>
<accession>A0AAD4LQK6</accession>
<keyword evidence="2" id="KW-1185">Reference proteome</keyword>
<sequence length="367" mass="41012">MSQLPDNLPACLNDSKKIEAIRKAYSTLLKIQEAISADIGTTKASRDSRDQKLMHVRILGYLIREGPSLTASEFVAKEVNKIPEGDEDEIDKAGERYFHHYLRIFKKSGGRTPGFSLSTCEAFETRKAIVMEMLSLADKPPEDQKEAKRQALVRDDFQCIVSGEYDSRLVKQNDDLRAAAYRVSPPRVCKTQCAYIIPSSTNKNILDSKDKEHAASFWAILGCFGYTGFPEKMTGKKVHNLDNVMTLGMEIHDSFDQLDMWFEAVKGSPNTYTIKATDTVFLAKCKAAGCKITLTSADPRLPLPNPEYLEIHAACCRVAHLSGAGEYMDKVLEDLEDTRVLSQDGSSARILSFVLQKEVYAYDLITV</sequence>
<comment type="caution">
    <text evidence="1">The sequence shown here is derived from an EMBL/GenBank/DDBJ whole genome shotgun (WGS) entry which is preliminary data.</text>
</comment>
<dbReference type="EMBL" id="JAKELL010000002">
    <property type="protein sequence ID" value="KAH9000125.1"/>
    <property type="molecule type" value="Genomic_DNA"/>
</dbReference>
<reference evidence="1" key="1">
    <citation type="submission" date="2022-01" db="EMBL/GenBank/DDBJ databases">
        <title>Comparative genomics reveals a dynamic genome evolution in the ectomycorrhizal milk-cap (Lactarius) mushrooms.</title>
        <authorList>
            <consortium name="DOE Joint Genome Institute"/>
            <person name="Lebreton A."/>
            <person name="Tang N."/>
            <person name="Kuo A."/>
            <person name="LaButti K."/>
            <person name="Drula E."/>
            <person name="Barry K."/>
            <person name="Clum A."/>
            <person name="Lipzen A."/>
            <person name="Mousain D."/>
            <person name="Ng V."/>
            <person name="Wang R."/>
            <person name="Wang X."/>
            <person name="Dai Y."/>
            <person name="Henrissat B."/>
            <person name="Grigoriev I.V."/>
            <person name="Guerin-Laguette A."/>
            <person name="Yu F."/>
            <person name="Martin F.M."/>
        </authorList>
    </citation>
    <scope>NUCLEOTIDE SEQUENCE</scope>
    <source>
        <strain evidence="1">QP</strain>
    </source>
</reference>
<evidence type="ECO:0000313" key="1">
    <source>
        <dbReference type="EMBL" id="KAH9000125.1"/>
    </source>
</evidence>
<evidence type="ECO:0000313" key="2">
    <source>
        <dbReference type="Proteomes" id="UP001201163"/>
    </source>
</evidence>
<protein>
    <recommendedName>
        <fullName evidence="3">HNH nuclease domain-containing protein</fullName>
    </recommendedName>
</protein>
<evidence type="ECO:0008006" key="3">
    <source>
        <dbReference type="Google" id="ProtNLM"/>
    </source>
</evidence>
<feature type="non-terminal residue" evidence="1">
    <location>
        <position position="1"/>
    </location>
</feature>
<dbReference type="AlphaFoldDB" id="A0AAD4LQK6"/>
<organism evidence="1 2">
    <name type="scientific">Lactarius akahatsu</name>
    <dbReference type="NCBI Taxonomy" id="416441"/>
    <lineage>
        <taxon>Eukaryota</taxon>
        <taxon>Fungi</taxon>
        <taxon>Dikarya</taxon>
        <taxon>Basidiomycota</taxon>
        <taxon>Agaricomycotina</taxon>
        <taxon>Agaricomycetes</taxon>
        <taxon>Russulales</taxon>
        <taxon>Russulaceae</taxon>
        <taxon>Lactarius</taxon>
    </lineage>
</organism>
<dbReference type="Proteomes" id="UP001201163">
    <property type="component" value="Unassembled WGS sequence"/>
</dbReference>
<gene>
    <name evidence="1" type="ORF">EDB92DRAFT_1829467</name>
</gene>